<evidence type="ECO:0008006" key="3">
    <source>
        <dbReference type="Google" id="ProtNLM"/>
    </source>
</evidence>
<comment type="caution">
    <text evidence="1">The sequence shown here is derived from an EMBL/GenBank/DDBJ whole genome shotgun (WGS) entry which is preliminary data.</text>
</comment>
<gene>
    <name evidence="1" type="ORF">A2827_03900</name>
</gene>
<dbReference type="EMBL" id="MHOD01000026">
    <property type="protein sequence ID" value="OGZ57612.1"/>
    <property type="molecule type" value="Genomic_DNA"/>
</dbReference>
<proteinExistence type="predicted"/>
<evidence type="ECO:0000313" key="2">
    <source>
        <dbReference type="Proteomes" id="UP000177932"/>
    </source>
</evidence>
<accession>A0A1G2H539</accession>
<organism evidence="1 2">
    <name type="scientific">Candidatus Spechtbacteria bacterium RIFCSPHIGHO2_01_FULL_43_30</name>
    <dbReference type="NCBI Taxonomy" id="1802158"/>
    <lineage>
        <taxon>Bacteria</taxon>
        <taxon>Candidatus Spechtiibacteriota</taxon>
    </lineage>
</organism>
<dbReference type="Proteomes" id="UP000177932">
    <property type="component" value="Unassembled WGS sequence"/>
</dbReference>
<sequence>MLDNHIYNLMLQLTEENKGLWRIKNNYVSDAGDCADCKMFWDKMEEDKEDHILKLMELIKRHVS</sequence>
<reference evidence="1 2" key="1">
    <citation type="journal article" date="2016" name="Nat. Commun.">
        <title>Thousands of microbial genomes shed light on interconnected biogeochemical processes in an aquifer system.</title>
        <authorList>
            <person name="Anantharaman K."/>
            <person name="Brown C.T."/>
            <person name="Hug L.A."/>
            <person name="Sharon I."/>
            <person name="Castelle C.J."/>
            <person name="Probst A.J."/>
            <person name="Thomas B.C."/>
            <person name="Singh A."/>
            <person name="Wilkins M.J."/>
            <person name="Karaoz U."/>
            <person name="Brodie E.L."/>
            <person name="Williams K.H."/>
            <person name="Hubbard S.S."/>
            <person name="Banfield J.F."/>
        </authorList>
    </citation>
    <scope>NUCLEOTIDE SEQUENCE [LARGE SCALE GENOMIC DNA]</scope>
</reference>
<protein>
    <recommendedName>
        <fullName evidence="3">Ferritin-like diiron domain-containing protein</fullName>
    </recommendedName>
</protein>
<dbReference type="AlphaFoldDB" id="A0A1G2H539"/>
<name>A0A1G2H539_9BACT</name>
<evidence type="ECO:0000313" key="1">
    <source>
        <dbReference type="EMBL" id="OGZ57612.1"/>
    </source>
</evidence>